<dbReference type="Proteomes" id="UP000770015">
    <property type="component" value="Unassembled WGS sequence"/>
</dbReference>
<dbReference type="Pfam" id="PF13460">
    <property type="entry name" value="NAD_binding_10"/>
    <property type="match status" value="1"/>
</dbReference>
<proteinExistence type="predicted"/>
<sequence>MTKIFLTGASGYIGGEVIHQLAEALPNHRIRALVRDATKTEAIATVSGQIEIVPGTLDDVETIAGESAAADVVLHLAATGHLASTRAIYDGLAKVATAKQPRHWIQISGASALAAAEIADTSRVPGSPSDTIHDDLSGAENIRDIIHSHPSRAVDNLVLGVEQKSPGIKTALVFGPVIYGEGSGPVNKRSIQVPSLAKATLKRRRGLQIGSGLSRWGNIHIGDLGRMIIQLVKAASASPSDGALWGHNGLYLAGVGEIAFGDISKQVAAAARTMGLCDDDEVEEVYGAEADALLPHGNVLFGTNARGRPLRAEHLLGWVATGEPLEKEIPRAAAAEAKALGLQ</sequence>
<protein>
    <recommendedName>
        <fullName evidence="1">NAD(P)-binding domain-containing protein</fullName>
    </recommendedName>
</protein>
<dbReference type="EMBL" id="JAGSXJ010000046">
    <property type="protein sequence ID" value="KAH6662400.1"/>
    <property type="molecule type" value="Genomic_DNA"/>
</dbReference>
<reference evidence="2" key="1">
    <citation type="journal article" date="2021" name="Nat. Commun.">
        <title>Genetic determinants of endophytism in the Arabidopsis root mycobiome.</title>
        <authorList>
            <person name="Mesny F."/>
            <person name="Miyauchi S."/>
            <person name="Thiergart T."/>
            <person name="Pickel B."/>
            <person name="Atanasova L."/>
            <person name="Karlsson M."/>
            <person name="Huettel B."/>
            <person name="Barry K.W."/>
            <person name="Haridas S."/>
            <person name="Chen C."/>
            <person name="Bauer D."/>
            <person name="Andreopoulos W."/>
            <person name="Pangilinan J."/>
            <person name="LaButti K."/>
            <person name="Riley R."/>
            <person name="Lipzen A."/>
            <person name="Clum A."/>
            <person name="Drula E."/>
            <person name="Henrissat B."/>
            <person name="Kohler A."/>
            <person name="Grigoriev I.V."/>
            <person name="Martin F.M."/>
            <person name="Hacquard S."/>
        </authorList>
    </citation>
    <scope>NUCLEOTIDE SEQUENCE</scope>
    <source>
        <strain evidence="2">MPI-SDFR-AT-0117</strain>
    </source>
</reference>
<accession>A0A9P8V0A5</accession>
<dbReference type="InterPro" id="IPR051783">
    <property type="entry name" value="NAD(P)-dependent_oxidoreduct"/>
</dbReference>
<keyword evidence="3" id="KW-1185">Reference proteome</keyword>
<name>A0A9P8V0A5_9PEZI</name>
<evidence type="ECO:0000313" key="2">
    <source>
        <dbReference type="EMBL" id="KAH6662400.1"/>
    </source>
</evidence>
<dbReference type="Gene3D" id="3.40.50.720">
    <property type="entry name" value="NAD(P)-binding Rossmann-like Domain"/>
    <property type="match status" value="1"/>
</dbReference>
<evidence type="ECO:0000259" key="1">
    <source>
        <dbReference type="Pfam" id="PF13460"/>
    </source>
</evidence>
<dbReference type="PANTHER" id="PTHR48079">
    <property type="entry name" value="PROTEIN YEEZ"/>
    <property type="match status" value="1"/>
</dbReference>
<evidence type="ECO:0000313" key="3">
    <source>
        <dbReference type="Proteomes" id="UP000770015"/>
    </source>
</evidence>
<dbReference type="AlphaFoldDB" id="A0A9P8V0A5"/>
<dbReference type="PANTHER" id="PTHR48079:SF8">
    <property type="entry name" value="NAD(P)-BINDING DOMAIN-CONTAINING PROTEIN"/>
    <property type="match status" value="1"/>
</dbReference>
<dbReference type="GO" id="GO:0004029">
    <property type="term" value="F:aldehyde dehydrogenase (NAD+) activity"/>
    <property type="evidence" value="ECO:0007669"/>
    <property type="project" value="TreeGrafter"/>
</dbReference>
<feature type="domain" description="NAD(P)-binding" evidence="1">
    <location>
        <begin position="8"/>
        <end position="113"/>
    </location>
</feature>
<dbReference type="InterPro" id="IPR016040">
    <property type="entry name" value="NAD(P)-bd_dom"/>
</dbReference>
<gene>
    <name evidence="2" type="ORF">F5X68DRAFT_251879</name>
</gene>
<organism evidence="2 3">
    <name type="scientific">Plectosphaerella plurivora</name>
    <dbReference type="NCBI Taxonomy" id="936078"/>
    <lineage>
        <taxon>Eukaryota</taxon>
        <taxon>Fungi</taxon>
        <taxon>Dikarya</taxon>
        <taxon>Ascomycota</taxon>
        <taxon>Pezizomycotina</taxon>
        <taxon>Sordariomycetes</taxon>
        <taxon>Hypocreomycetidae</taxon>
        <taxon>Glomerellales</taxon>
        <taxon>Plectosphaerellaceae</taxon>
        <taxon>Plectosphaerella</taxon>
    </lineage>
</organism>
<dbReference type="OrthoDB" id="2130169at2759"/>
<dbReference type="GO" id="GO:0005737">
    <property type="term" value="C:cytoplasm"/>
    <property type="evidence" value="ECO:0007669"/>
    <property type="project" value="TreeGrafter"/>
</dbReference>
<dbReference type="InterPro" id="IPR036291">
    <property type="entry name" value="NAD(P)-bd_dom_sf"/>
</dbReference>
<comment type="caution">
    <text evidence="2">The sequence shown here is derived from an EMBL/GenBank/DDBJ whole genome shotgun (WGS) entry which is preliminary data.</text>
</comment>
<dbReference type="SUPFAM" id="SSF51735">
    <property type="entry name" value="NAD(P)-binding Rossmann-fold domains"/>
    <property type="match status" value="1"/>
</dbReference>